<dbReference type="InterPro" id="IPR032710">
    <property type="entry name" value="NTF2-like_dom_sf"/>
</dbReference>
<organism evidence="1 2">
    <name type="scientific">Kribbella pratensis</name>
    <dbReference type="NCBI Taxonomy" id="2512112"/>
    <lineage>
        <taxon>Bacteria</taxon>
        <taxon>Bacillati</taxon>
        <taxon>Actinomycetota</taxon>
        <taxon>Actinomycetes</taxon>
        <taxon>Propionibacteriales</taxon>
        <taxon>Kribbellaceae</taxon>
        <taxon>Kribbella</taxon>
    </lineage>
</organism>
<proteinExistence type="predicted"/>
<sequence length="118" mass="13696">MKRGELDDFYRSYLQRCNEHRFDELGEFVDGSVEVNGVPHDLQRYAGGLQSVVQEYPDFHWELRHLLVDGEWLSAHLIDTYTTSAGRTASLQELAMYRVADGRIVQVWGDLEHSRLAR</sequence>
<dbReference type="OrthoDB" id="9810441at2"/>
<evidence type="ECO:0000313" key="1">
    <source>
        <dbReference type="EMBL" id="TDW77829.1"/>
    </source>
</evidence>
<dbReference type="InterPro" id="IPR009959">
    <property type="entry name" value="Cyclase_SnoaL-like"/>
</dbReference>
<dbReference type="EMBL" id="SODP01000001">
    <property type="protein sequence ID" value="TDW77829.1"/>
    <property type="molecule type" value="Genomic_DNA"/>
</dbReference>
<dbReference type="Pfam" id="PF07366">
    <property type="entry name" value="SnoaL"/>
    <property type="match status" value="1"/>
</dbReference>
<dbReference type="Gene3D" id="3.10.450.50">
    <property type="match status" value="1"/>
</dbReference>
<dbReference type="SUPFAM" id="SSF54427">
    <property type="entry name" value="NTF2-like"/>
    <property type="match status" value="1"/>
</dbReference>
<dbReference type="Proteomes" id="UP000295146">
    <property type="component" value="Unassembled WGS sequence"/>
</dbReference>
<keyword evidence="2" id="KW-1185">Reference proteome</keyword>
<gene>
    <name evidence="1" type="ORF">EV653_3005</name>
</gene>
<name>A0A4R8CNW4_9ACTN</name>
<accession>A0A4R8CNW4</accession>
<dbReference type="GO" id="GO:0030638">
    <property type="term" value="P:polyketide metabolic process"/>
    <property type="evidence" value="ECO:0007669"/>
    <property type="project" value="InterPro"/>
</dbReference>
<dbReference type="AlphaFoldDB" id="A0A4R8CNW4"/>
<evidence type="ECO:0000313" key="2">
    <source>
        <dbReference type="Proteomes" id="UP000295146"/>
    </source>
</evidence>
<reference evidence="1 2" key="1">
    <citation type="submission" date="2019-03" db="EMBL/GenBank/DDBJ databases">
        <title>Genomic Encyclopedia of Type Strains, Phase III (KMG-III): the genomes of soil and plant-associated and newly described type strains.</title>
        <authorList>
            <person name="Whitman W."/>
        </authorList>
    </citation>
    <scope>NUCLEOTIDE SEQUENCE [LARGE SCALE GENOMIC DNA]</scope>
    <source>
        <strain evidence="1 2">VKM Ac-2573</strain>
    </source>
</reference>
<protein>
    <submittedName>
        <fullName evidence="1">Ester cyclase</fullName>
    </submittedName>
</protein>
<comment type="caution">
    <text evidence="1">The sequence shown here is derived from an EMBL/GenBank/DDBJ whole genome shotgun (WGS) entry which is preliminary data.</text>
</comment>
<dbReference type="RefSeq" id="WP_134103048.1">
    <property type="nucleotide sequence ID" value="NZ_SODP01000001.1"/>
</dbReference>